<dbReference type="HOGENOM" id="CLU_853212_0_0_1"/>
<evidence type="ECO:0000256" key="3">
    <source>
        <dbReference type="ARBA" id="ARBA00022692"/>
    </source>
</evidence>
<evidence type="ECO:0000313" key="10">
    <source>
        <dbReference type="Proteomes" id="UP000014760"/>
    </source>
</evidence>
<dbReference type="OMA" id="HYILINI"/>
<evidence type="ECO:0000313" key="9">
    <source>
        <dbReference type="EnsemblMetazoa" id="CapteP185966"/>
    </source>
</evidence>
<dbReference type="Proteomes" id="UP000014760">
    <property type="component" value="Unassembled WGS sequence"/>
</dbReference>
<dbReference type="GO" id="GO:0004930">
    <property type="term" value="F:G protein-coupled receptor activity"/>
    <property type="evidence" value="ECO:0007669"/>
    <property type="project" value="InterPro"/>
</dbReference>
<name>R7VLP0_CAPTE</name>
<keyword evidence="2" id="KW-1003">Cell membrane</keyword>
<accession>R7VLP0</accession>
<evidence type="ECO:0000256" key="5">
    <source>
        <dbReference type="ARBA" id="ARBA00023136"/>
    </source>
</evidence>
<reference evidence="9" key="3">
    <citation type="submission" date="2015-06" db="UniProtKB">
        <authorList>
            <consortium name="EnsemblMetazoa"/>
        </authorList>
    </citation>
    <scope>IDENTIFICATION</scope>
</reference>
<dbReference type="OrthoDB" id="5966748at2759"/>
<feature type="transmembrane region" description="Helical" evidence="6">
    <location>
        <begin position="25"/>
        <end position="50"/>
    </location>
</feature>
<dbReference type="GO" id="GO:0005886">
    <property type="term" value="C:plasma membrane"/>
    <property type="evidence" value="ECO:0007669"/>
    <property type="project" value="UniProtKB-SubCell"/>
</dbReference>
<feature type="transmembrane region" description="Helical" evidence="6">
    <location>
        <begin position="143"/>
        <end position="164"/>
    </location>
</feature>
<feature type="transmembrane region" description="Helical" evidence="6">
    <location>
        <begin position="271"/>
        <end position="291"/>
    </location>
</feature>
<feature type="transmembrane region" description="Helical" evidence="6">
    <location>
        <begin position="235"/>
        <end position="259"/>
    </location>
</feature>
<dbReference type="CDD" id="cd00637">
    <property type="entry name" value="7tm_classA_rhodopsin-like"/>
    <property type="match status" value="1"/>
</dbReference>
<evidence type="ECO:0000256" key="2">
    <source>
        <dbReference type="ARBA" id="ARBA00022475"/>
    </source>
</evidence>
<keyword evidence="4 6" id="KW-1133">Transmembrane helix</keyword>
<dbReference type="AlphaFoldDB" id="R7VLP0"/>
<gene>
    <name evidence="8" type="ORF">CAPTEDRAFT_185966</name>
</gene>
<dbReference type="InterPro" id="IPR017452">
    <property type="entry name" value="GPCR_Rhodpsn_7TM"/>
</dbReference>
<reference evidence="10" key="1">
    <citation type="submission" date="2012-12" db="EMBL/GenBank/DDBJ databases">
        <authorList>
            <person name="Hellsten U."/>
            <person name="Grimwood J."/>
            <person name="Chapman J.A."/>
            <person name="Shapiro H."/>
            <person name="Aerts A."/>
            <person name="Otillar R.P."/>
            <person name="Terry A.Y."/>
            <person name="Boore J.L."/>
            <person name="Simakov O."/>
            <person name="Marletaz F."/>
            <person name="Cho S.-J."/>
            <person name="Edsinger-Gonzales E."/>
            <person name="Havlak P."/>
            <person name="Kuo D.-H."/>
            <person name="Larsson T."/>
            <person name="Lv J."/>
            <person name="Arendt D."/>
            <person name="Savage R."/>
            <person name="Osoegawa K."/>
            <person name="de Jong P."/>
            <person name="Lindberg D.R."/>
            <person name="Seaver E.C."/>
            <person name="Weisblat D.A."/>
            <person name="Putnam N.H."/>
            <person name="Grigoriev I.V."/>
            <person name="Rokhsar D.S."/>
        </authorList>
    </citation>
    <scope>NUCLEOTIDE SEQUENCE</scope>
    <source>
        <strain evidence="10">I ESC-2004</strain>
    </source>
</reference>
<evidence type="ECO:0000256" key="6">
    <source>
        <dbReference type="SAM" id="Phobius"/>
    </source>
</evidence>
<dbReference type="PANTHER" id="PTHR22750">
    <property type="entry name" value="G-PROTEIN COUPLED RECEPTOR"/>
    <property type="match status" value="1"/>
</dbReference>
<dbReference type="PROSITE" id="PS50262">
    <property type="entry name" value="G_PROTEIN_RECEP_F1_2"/>
    <property type="match status" value="1"/>
</dbReference>
<proteinExistence type="predicted"/>
<evidence type="ECO:0000259" key="7">
    <source>
        <dbReference type="PROSITE" id="PS50262"/>
    </source>
</evidence>
<feature type="transmembrane region" description="Helical" evidence="6">
    <location>
        <begin position="100"/>
        <end position="122"/>
    </location>
</feature>
<keyword evidence="5 6" id="KW-0472">Membrane</keyword>
<feature type="domain" description="G-protein coupled receptors family 1 profile" evidence="7">
    <location>
        <begin position="41"/>
        <end position="292"/>
    </location>
</feature>
<keyword evidence="3 6" id="KW-0812">Transmembrane</keyword>
<dbReference type="InterPro" id="IPR000276">
    <property type="entry name" value="GPCR_Rhodpsn"/>
</dbReference>
<feature type="transmembrane region" description="Helical" evidence="6">
    <location>
        <begin position="191"/>
        <end position="215"/>
    </location>
</feature>
<dbReference type="EMBL" id="AMQN01016719">
    <property type="status" value="NOT_ANNOTATED_CDS"/>
    <property type="molecule type" value="Genomic_DNA"/>
</dbReference>
<dbReference type="Gene3D" id="1.20.1070.10">
    <property type="entry name" value="Rhodopsin 7-helix transmembrane proteins"/>
    <property type="match status" value="1"/>
</dbReference>
<protein>
    <recommendedName>
        <fullName evidence="7">G-protein coupled receptors family 1 profile domain-containing protein</fullName>
    </recommendedName>
</protein>
<evidence type="ECO:0000313" key="8">
    <source>
        <dbReference type="EMBL" id="ELU17760.1"/>
    </source>
</evidence>
<dbReference type="PRINTS" id="PR00237">
    <property type="entry name" value="GPCRRHODOPSN"/>
</dbReference>
<evidence type="ECO:0000256" key="1">
    <source>
        <dbReference type="ARBA" id="ARBA00004651"/>
    </source>
</evidence>
<organism evidence="8">
    <name type="scientific">Capitella teleta</name>
    <name type="common">Polychaete worm</name>
    <dbReference type="NCBI Taxonomy" id="283909"/>
    <lineage>
        <taxon>Eukaryota</taxon>
        <taxon>Metazoa</taxon>
        <taxon>Spiralia</taxon>
        <taxon>Lophotrochozoa</taxon>
        <taxon>Annelida</taxon>
        <taxon>Polychaeta</taxon>
        <taxon>Sedentaria</taxon>
        <taxon>Scolecida</taxon>
        <taxon>Capitellidae</taxon>
        <taxon>Capitella</taxon>
    </lineage>
</organism>
<evidence type="ECO:0000256" key="4">
    <source>
        <dbReference type="ARBA" id="ARBA00022989"/>
    </source>
</evidence>
<comment type="subcellular location">
    <subcellularLocation>
        <location evidence="1">Cell membrane</location>
        <topology evidence="1">Multi-pass membrane protein</topology>
    </subcellularLocation>
</comment>
<keyword evidence="10" id="KW-1185">Reference proteome</keyword>
<dbReference type="Pfam" id="PF00001">
    <property type="entry name" value="7tm_1"/>
    <property type="match status" value="1"/>
</dbReference>
<dbReference type="EMBL" id="KB292335">
    <property type="protein sequence ID" value="ELU17760.1"/>
    <property type="molecule type" value="Genomic_DNA"/>
</dbReference>
<dbReference type="EnsemblMetazoa" id="CapteT185966">
    <property type="protein sequence ID" value="CapteP185966"/>
    <property type="gene ID" value="CapteG185966"/>
</dbReference>
<dbReference type="SUPFAM" id="SSF81321">
    <property type="entry name" value="Family A G protein-coupled receptor-like"/>
    <property type="match status" value="1"/>
</dbReference>
<reference evidence="8 10" key="2">
    <citation type="journal article" date="2013" name="Nature">
        <title>Insights into bilaterian evolution from three spiralian genomes.</title>
        <authorList>
            <person name="Simakov O."/>
            <person name="Marletaz F."/>
            <person name="Cho S.J."/>
            <person name="Edsinger-Gonzales E."/>
            <person name="Havlak P."/>
            <person name="Hellsten U."/>
            <person name="Kuo D.H."/>
            <person name="Larsson T."/>
            <person name="Lv J."/>
            <person name="Arendt D."/>
            <person name="Savage R."/>
            <person name="Osoegawa K."/>
            <person name="de Jong P."/>
            <person name="Grimwood J."/>
            <person name="Chapman J.A."/>
            <person name="Shapiro H."/>
            <person name="Aerts A."/>
            <person name="Otillar R.P."/>
            <person name="Terry A.Y."/>
            <person name="Boore J.L."/>
            <person name="Grigoriev I.V."/>
            <person name="Lindberg D.R."/>
            <person name="Seaver E.C."/>
            <person name="Weisblat D.A."/>
            <person name="Putnam N.H."/>
            <person name="Rokhsar D.S."/>
        </authorList>
    </citation>
    <scope>NUCLEOTIDE SEQUENCE</scope>
    <source>
        <strain evidence="8 10">I ESC-2004</strain>
    </source>
</reference>
<sequence length="326" mass="35788">MEAVTSSAYNVTEYVVQKTNGRIPMGALVVGLTSAAGSLLANLLTITAIISSRLNKHSTHILVANQSGCDILVAVNTIATYTRVIYSHLLPFWLSNILRLGNSVTIHTVIVISLGNSLLIGVDRFIATVRPFKYKSMVTKKRIYCTIGLMWFVVISILMLPLTIHNRNRNLNTWAINLGDLSKIYPSGFPAFVGFLMISLIATNSILYFAILVAFQQVSGRVESSNETGKKSRKLTSTVAIVVIFTLAFYCPYIVFLIMPPTVGNPSFTQYVLPHLAIVLITVGSYMNNIIYPLRQPDYRKAYLAVLGCKMSLSQIGPASNLSTGQ</sequence>